<keyword evidence="4" id="KW-0732">Signal</keyword>
<dbReference type="Pfam" id="PF01120">
    <property type="entry name" value="Alpha_L_fucos"/>
    <property type="match status" value="1"/>
</dbReference>
<evidence type="ECO:0000256" key="6">
    <source>
        <dbReference type="ARBA" id="ARBA00023295"/>
    </source>
</evidence>
<accession>A0A495DTR3</accession>
<protein>
    <recommendedName>
        <fullName evidence="3">alpha-L-fucosidase</fullName>
        <ecNumber evidence="3">3.2.1.51</ecNumber>
    </recommendedName>
</protein>
<organism evidence="9 10">
    <name type="scientific">Maribacter vaceletii</name>
    <dbReference type="NCBI Taxonomy" id="1206816"/>
    <lineage>
        <taxon>Bacteria</taxon>
        <taxon>Pseudomonadati</taxon>
        <taxon>Bacteroidota</taxon>
        <taxon>Flavobacteriia</taxon>
        <taxon>Flavobacteriales</taxon>
        <taxon>Flavobacteriaceae</taxon>
        <taxon>Maribacter</taxon>
    </lineage>
</organism>
<evidence type="ECO:0000256" key="5">
    <source>
        <dbReference type="ARBA" id="ARBA00022801"/>
    </source>
</evidence>
<evidence type="ECO:0000259" key="7">
    <source>
        <dbReference type="Pfam" id="PF01120"/>
    </source>
</evidence>
<dbReference type="Gene3D" id="3.20.20.80">
    <property type="entry name" value="Glycosidases"/>
    <property type="match status" value="1"/>
</dbReference>
<feature type="domain" description="Glycoside hydrolase family 29 N-terminal" evidence="7">
    <location>
        <begin position="12"/>
        <end position="388"/>
    </location>
</feature>
<dbReference type="InterPro" id="IPR057739">
    <property type="entry name" value="Glyco_hydro_29_N"/>
</dbReference>
<dbReference type="Pfam" id="PF16757">
    <property type="entry name" value="Fucosidase_C"/>
    <property type="match status" value="1"/>
</dbReference>
<keyword evidence="6" id="KW-0326">Glycosidase</keyword>
<dbReference type="AlphaFoldDB" id="A0A495DTR3"/>
<evidence type="ECO:0000256" key="2">
    <source>
        <dbReference type="ARBA" id="ARBA00007951"/>
    </source>
</evidence>
<name>A0A495DTR3_9FLAO</name>
<dbReference type="EMBL" id="RBIQ01000010">
    <property type="protein sequence ID" value="RKR07970.1"/>
    <property type="molecule type" value="Genomic_DNA"/>
</dbReference>
<comment type="caution">
    <text evidence="9">The sequence shown here is derived from an EMBL/GenBank/DDBJ whole genome shotgun (WGS) entry which is preliminary data.</text>
</comment>
<evidence type="ECO:0000259" key="8">
    <source>
        <dbReference type="Pfam" id="PF16757"/>
    </source>
</evidence>
<feature type="domain" description="Alpha-L-fucosidase C-terminal" evidence="8">
    <location>
        <begin position="421"/>
        <end position="496"/>
    </location>
</feature>
<dbReference type="InterPro" id="IPR017853">
    <property type="entry name" value="GH"/>
</dbReference>
<dbReference type="InterPro" id="IPR016286">
    <property type="entry name" value="FUC_metazoa-typ"/>
</dbReference>
<proteinExistence type="inferred from homology"/>
<gene>
    <name evidence="9" type="ORF">CLV91_2733</name>
</gene>
<evidence type="ECO:0000256" key="1">
    <source>
        <dbReference type="ARBA" id="ARBA00004071"/>
    </source>
</evidence>
<dbReference type="Proteomes" id="UP000269412">
    <property type="component" value="Unassembled WGS sequence"/>
</dbReference>
<keyword evidence="5" id="KW-0378">Hydrolase</keyword>
<dbReference type="InterPro" id="IPR031919">
    <property type="entry name" value="Fucosidase_C"/>
</dbReference>
<evidence type="ECO:0000256" key="3">
    <source>
        <dbReference type="ARBA" id="ARBA00012662"/>
    </source>
</evidence>
<dbReference type="EC" id="3.2.1.51" evidence="3"/>
<dbReference type="OrthoDB" id="1095333at2"/>
<comment type="similarity">
    <text evidence="2">Belongs to the glycosyl hydrolase 29 family.</text>
</comment>
<evidence type="ECO:0000313" key="9">
    <source>
        <dbReference type="EMBL" id="RKR07970.1"/>
    </source>
</evidence>
<dbReference type="GO" id="GO:0005764">
    <property type="term" value="C:lysosome"/>
    <property type="evidence" value="ECO:0007669"/>
    <property type="project" value="TreeGrafter"/>
</dbReference>
<dbReference type="SUPFAM" id="SSF51445">
    <property type="entry name" value="(Trans)glycosidases"/>
    <property type="match status" value="1"/>
</dbReference>
<comment type="function">
    <text evidence="1">Alpha-L-fucosidase is responsible for hydrolyzing the alpha-1,6-linked fucose joined to the reducing-end N-acetylglucosamine of the carbohydrate moieties of glycoproteins.</text>
</comment>
<keyword evidence="10" id="KW-1185">Reference proteome</keyword>
<dbReference type="SMART" id="SM00812">
    <property type="entry name" value="Alpha_L_fucos"/>
    <property type="match status" value="1"/>
</dbReference>
<dbReference type="InterPro" id="IPR013780">
    <property type="entry name" value="Glyco_hydro_b"/>
</dbReference>
<dbReference type="GO" id="GO:0006004">
    <property type="term" value="P:fucose metabolic process"/>
    <property type="evidence" value="ECO:0007669"/>
    <property type="project" value="InterPro"/>
</dbReference>
<sequence>MKKIFVIILLFALQVNSQELKFDSSWKSLEQYQCPEWFQDAKFGIWTCWNPYAVTGAGDWYARNMYIEGSRQYKFHLEHYGHPSEVGYKDIVEMWKGKKFDPEYMVDLFKEAGAKYVVAMAMHHDNFDLWDSKYHEWNSVNHGPHQNIIGKWEAAVRKSGLRWGVTSHLERSWNWFGVNKDADKEGPYAGIPYDGNNPKYSGLYFKKYKGYHDTNPMFSVNPPQEVIEDYFLREKDLLDQHKPDLFYFDGGIPFGETGRKLMAYYYNQNIKDNNGKLEAVMNVKNTATKWPFLGDQIRNGIAVEDVEVHQLSSINALPWQTDTSIADWFWTTDIEYKTPKYVVHQLIDIVSKNGNLLLNVPPRADGTLDSEAITLLKKVGKWLDVNGEGIYGSRPYAFFGEGPGSKAKAEKHFGMKELSSDDYRFTTKGDTIYAFVCGTTKTDININAFSSTLYHKIKSVQMLGVKGEIEFIQEKEKLVVKLPQKLPSEYAVCLKIIPELNPVPESISKY</sequence>
<dbReference type="GO" id="GO:0016139">
    <property type="term" value="P:glycoside catabolic process"/>
    <property type="evidence" value="ECO:0007669"/>
    <property type="project" value="TreeGrafter"/>
</dbReference>
<dbReference type="Gene3D" id="2.60.40.1180">
    <property type="entry name" value="Golgi alpha-mannosidase II"/>
    <property type="match status" value="1"/>
</dbReference>
<dbReference type="RefSeq" id="WP_121068739.1">
    <property type="nucleotide sequence ID" value="NZ_RBIQ01000010.1"/>
</dbReference>
<evidence type="ECO:0000313" key="10">
    <source>
        <dbReference type="Proteomes" id="UP000269412"/>
    </source>
</evidence>
<dbReference type="GO" id="GO:0004560">
    <property type="term" value="F:alpha-L-fucosidase activity"/>
    <property type="evidence" value="ECO:0007669"/>
    <property type="project" value="InterPro"/>
</dbReference>
<evidence type="ECO:0000256" key="4">
    <source>
        <dbReference type="ARBA" id="ARBA00022729"/>
    </source>
</evidence>
<reference evidence="9 10" key="1">
    <citation type="submission" date="2018-10" db="EMBL/GenBank/DDBJ databases">
        <title>Genomic Encyclopedia of Archaeal and Bacterial Type Strains, Phase II (KMG-II): from individual species to whole genera.</title>
        <authorList>
            <person name="Goeker M."/>
        </authorList>
    </citation>
    <scope>NUCLEOTIDE SEQUENCE [LARGE SCALE GENOMIC DNA]</scope>
    <source>
        <strain evidence="9 10">DSM 25230</strain>
    </source>
</reference>
<dbReference type="PANTHER" id="PTHR10030:SF37">
    <property type="entry name" value="ALPHA-L-FUCOSIDASE-RELATED"/>
    <property type="match status" value="1"/>
</dbReference>
<dbReference type="PIRSF" id="PIRSF001092">
    <property type="entry name" value="Alpha-L-fucosidase"/>
    <property type="match status" value="1"/>
</dbReference>
<dbReference type="InterPro" id="IPR000933">
    <property type="entry name" value="Glyco_hydro_29"/>
</dbReference>
<dbReference type="PANTHER" id="PTHR10030">
    <property type="entry name" value="ALPHA-L-FUCOSIDASE"/>
    <property type="match status" value="1"/>
</dbReference>